<dbReference type="Proteomes" id="UP001213681">
    <property type="component" value="Unassembled WGS sequence"/>
</dbReference>
<evidence type="ECO:0000313" key="5">
    <source>
        <dbReference type="Proteomes" id="UP001213681"/>
    </source>
</evidence>
<evidence type="ECO:0000313" key="4">
    <source>
        <dbReference type="EMBL" id="KAJ5461921.1"/>
    </source>
</evidence>
<reference evidence="4" key="2">
    <citation type="journal article" date="2023" name="IMA Fungus">
        <title>Comparative genomic study of the Penicillium genus elucidates a diverse pangenome and 15 lateral gene transfer events.</title>
        <authorList>
            <person name="Petersen C."/>
            <person name="Sorensen T."/>
            <person name="Nielsen M.R."/>
            <person name="Sondergaard T.E."/>
            <person name="Sorensen J.L."/>
            <person name="Fitzpatrick D.A."/>
            <person name="Frisvad J.C."/>
            <person name="Nielsen K.L."/>
        </authorList>
    </citation>
    <scope>NUCLEOTIDE SEQUENCE</scope>
    <source>
        <strain evidence="4">IBT 16125</strain>
    </source>
</reference>
<dbReference type="RefSeq" id="XP_056770963.1">
    <property type="nucleotide sequence ID" value="XM_056906856.1"/>
</dbReference>
<dbReference type="Pfam" id="PF05721">
    <property type="entry name" value="PhyH"/>
    <property type="match status" value="1"/>
</dbReference>
<dbReference type="PANTHER" id="PTHR20883:SF46">
    <property type="entry name" value="PHYTANOYL-COA HYDROXYLASE"/>
    <property type="match status" value="1"/>
</dbReference>
<dbReference type="Gene3D" id="2.60.120.620">
    <property type="entry name" value="q2cbj1_9rhob like domain"/>
    <property type="match status" value="1"/>
</dbReference>
<comment type="similarity">
    <text evidence="2">Belongs to the PhyH family.</text>
</comment>
<evidence type="ECO:0000256" key="1">
    <source>
        <dbReference type="ARBA" id="ARBA00001962"/>
    </source>
</evidence>
<dbReference type="GeneID" id="81597099"/>
<comment type="cofactor">
    <cofactor evidence="1">
        <name>Fe cation</name>
        <dbReference type="ChEBI" id="CHEBI:24875"/>
    </cofactor>
</comment>
<dbReference type="SUPFAM" id="SSF51197">
    <property type="entry name" value="Clavaminate synthase-like"/>
    <property type="match status" value="1"/>
</dbReference>
<comment type="caution">
    <text evidence="4">The sequence shown here is derived from an EMBL/GenBank/DDBJ whole genome shotgun (WGS) entry which is preliminary data.</text>
</comment>
<keyword evidence="3" id="KW-0408">Iron</keyword>
<dbReference type="EMBL" id="JAPVEA010000002">
    <property type="protein sequence ID" value="KAJ5461921.1"/>
    <property type="molecule type" value="Genomic_DNA"/>
</dbReference>
<sequence>MPDANLKLDYEENGVVKIPGVLEIAEIDAIREAFMAQVEVDSASLAHNDHVPADDILARYPRFVHPHRHPELEVGRLARKYMLDRRILDPVEATIGPVNGAQSMFYFKPPKARGQALHQDNLFLQSHPDTCIAVWIAIDPVDEVNGGLQMVPGSHKYELVCPGDANSETSFSRQAIHLPDGMTAEQTVMAPGDALLFHGSMVHGSGPNRSADRFRRSLIFHYVPQSSTKIAKFYLPLTSPTGEEILVSESREGGVCGDAWVPSSPH</sequence>
<evidence type="ECO:0000256" key="2">
    <source>
        <dbReference type="ARBA" id="ARBA00005830"/>
    </source>
</evidence>
<name>A0AAD6CFH5_9EURO</name>
<dbReference type="InterPro" id="IPR008775">
    <property type="entry name" value="Phytyl_CoA_dOase-like"/>
</dbReference>
<dbReference type="AlphaFoldDB" id="A0AAD6CFH5"/>
<keyword evidence="5" id="KW-1185">Reference proteome</keyword>
<dbReference type="PANTHER" id="PTHR20883">
    <property type="entry name" value="PHYTANOYL-COA DIOXYGENASE DOMAIN CONTAINING 1"/>
    <property type="match status" value="1"/>
</dbReference>
<reference evidence="4" key="1">
    <citation type="submission" date="2022-12" db="EMBL/GenBank/DDBJ databases">
        <authorList>
            <person name="Petersen C."/>
        </authorList>
    </citation>
    <scope>NUCLEOTIDE SEQUENCE</scope>
    <source>
        <strain evidence="4">IBT 16125</strain>
    </source>
</reference>
<accession>A0AAD6CFH5</accession>
<protein>
    <submittedName>
        <fullName evidence="4">Phytanoyl-dioxygenase family protein</fullName>
    </submittedName>
</protein>
<organism evidence="4 5">
    <name type="scientific">Penicillium daleae</name>
    <dbReference type="NCBI Taxonomy" id="63821"/>
    <lineage>
        <taxon>Eukaryota</taxon>
        <taxon>Fungi</taxon>
        <taxon>Dikarya</taxon>
        <taxon>Ascomycota</taxon>
        <taxon>Pezizomycotina</taxon>
        <taxon>Eurotiomycetes</taxon>
        <taxon>Eurotiomycetidae</taxon>
        <taxon>Eurotiales</taxon>
        <taxon>Aspergillaceae</taxon>
        <taxon>Penicillium</taxon>
    </lineage>
</organism>
<evidence type="ECO:0000256" key="3">
    <source>
        <dbReference type="ARBA" id="ARBA00023004"/>
    </source>
</evidence>
<proteinExistence type="inferred from homology"/>
<gene>
    <name evidence="4" type="ORF">N7458_003473</name>
</gene>